<dbReference type="InterPro" id="IPR012340">
    <property type="entry name" value="NA-bd_OB-fold"/>
</dbReference>
<keyword evidence="3" id="KW-1185">Reference proteome</keyword>
<dbReference type="AlphaFoldDB" id="A0A0R1ZF14"/>
<sequence length="730" mass="82253">MEQQYLEITAHQLPQLRPHQIKEALNLLEDGNTVPFIARYRKEMTGSLDEVQLREIQKTYDQVAKIEKRKADIISKIDEQGKLTAALKAKINQADNIQLLEDLYLPYKQKQKTKAQIAKDAGLEPLARYVLEFNSGIEAEATKYLNPEKKITTVDDALRGVHEIIAEAFGQNVQLRDWVRQNTLKHGKIISKVKNEEADEKGVYQLYYDFEQLISKMASHQTLALDRGEKEKIIRVKVELDEQFVLRYFHSRFIGSRQGEAVSIIEDAYTDAYRRFIRPAIEREIRKQLTEKADEKAINVFGDNLYHLLMQAPLKGKTVLGLDPAFRTGCKLAVIDPTGKFLAKAVIYPHEKAKGQKPNLKLRTEAKEKLKALINDYHVEMVAIGNGTASRESEAFVAEVLKEISTSVYYVIVNEAGASVYSASQIARDEFPDFNVEERSAVSIARRLQDPLAELIKIDPKSIGVGQYQHDLPEKELDNKLSQVIETGVNQVGVNLNTASPQLLEHISGLNKTIAKNIVKYRDENGKFKTRKELLNVPRLGNKAYEQSAGFLRIVNGTNPLDNTDIHPESYAVAEKVLAANQAAQDEIGTAKLNQKLKQFDQKQFAADNQIGEATLTDIVSSLEKPGRDFRDTMPMPLLRSDTLHLEDLKPGMQLQGTVRNVVDFGVFVDIGVKQDGLVHISKLSDSYVTNPRDVVAVGDIVDVWVDSVDEKRDRIQLSMVAPTEQKAEK</sequence>
<gene>
    <name evidence="2" type="ORF">FC64_GL000266</name>
</gene>
<dbReference type="CDD" id="cd05685">
    <property type="entry name" value="S1_Tex"/>
    <property type="match status" value="1"/>
</dbReference>
<dbReference type="SUPFAM" id="SSF47781">
    <property type="entry name" value="RuvA domain 2-like"/>
    <property type="match status" value="2"/>
</dbReference>
<dbReference type="Gene3D" id="3.30.420.140">
    <property type="entry name" value="YqgF/RNase H-like domain"/>
    <property type="match status" value="1"/>
</dbReference>
<dbReference type="Proteomes" id="UP000051291">
    <property type="component" value="Unassembled WGS sequence"/>
</dbReference>
<dbReference type="InterPro" id="IPR032639">
    <property type="entry name" value="Tex_YqgF"/>
</dbReference>
<dbReference type="InterPro" id="IPR023323">
    <property type="entry name" value="Tex-like_dom_sf"/>
</dbReference>
<dbReference type="PATRIC" id="fig|1423820.4.peg.268"/>
<dbReference type="PANTHER" id="PTHR10724:SF10">
    <property type="entry name" value="S1 RNA-BINDING DOMAIN-CONTAINING PROTEIN 1"/>
    <property type="match status" value="1"/>
</dbReference>
<dbReference type="GO" id="GO:0006412">
    <property type="term" value="P:translation"/>
    <property type="evidence" value="ECO:0007669"/>
    <property type="project" value="TreeGrafter"/>
</dbReference>
<dbReference type="InterPro" id="IPR012337">
    <property type="entry name" value="RNaseH-like_sf"/>
</dbReference>
<dbReference type="Gene3D" id="2.40.50.140">
    <property type="entry name" value="Nucleic acid-binding proteins"/>
    <property type="match status" value="1"/>
</dbReference>
<dbReference type="InterPro" id="IPR018974">
    <property type="entry name" value="Tex-like_N"/>
</dbReference>
<dbReference type="InterPro" id="IPR041692">
    <property type="entry name" value="HHH_9"/>
</dbReference>
<dbReference type="Gene3D" id="1.10.3500.10">
    <property type="entry name" value="Tex N-terminal region-like"/>
    <property type="match status" value="1"/>
</dbReference>
<dbReference type="Pfam" id="PF22706">
    <property type="entry name" value="Tex_central_region"/>
    <property type="match status" value="1"/>
</dbReference>
<evidence type="ECO:0000259" key="1">
    <source>
        <dbReference type="PROSITE" id="PS50126"/>
    </source>
</evidence>
<dbReference type="Gene3D" id="1.10.10.650">
    <property type="entry name" value="RuvA domain 2-like"/>
    <property type="match status" value="1"/>
</dbReference>
<evidence type="ECO:0000313" key="3">
    <source>
        <dbReference type="Proteomes" id="UP000051291"/>
    </source>
</evidence>
<reference evidence="2 3" key="1">
    <citation type="journal article" date="2015" name="Genome Announc.">
        <title>Expanding the biotechnology potential of lactobacilli through comparative genomics of 213 strains and associated genera.</title>
        <authorList>
            <person name="Sun Z."/>
            <person name="Harris H.M."/>
            <person name="McCann A."/>
            <person name="Guo C."/>
            <person name="Argimon S."/>
            <person name="Zhang W."/>
            <person name="Yang X."/>
            <person name="Jeffery I.B."/>
            <person name="Cooney J.C."/>
            <person name="Kagawa T.F."/>
            <person name="Liu W."/>
            <person name="Song Y."/>
            <person name="Salvetti E."/>
            <person name="Wrobel A."/>
            <person name="Rasinkangas P."/>
            <person name="Parkhill J."/>
            <person name="Rea M.C."/>
            <person name="O'Sullivan O."/>
            <person name="Ritari J."/>
            <person name="Douillard F.P."/>
            <person name="Paul Ross R."/>
            <person name="Yang R."/>
            <person name="Briner A.E."/>
            <person name="Felis G.E."/>
            <person name="de Vos W.M."/>
            <person name="Barrangou R."/>
            <person name="Klaenhammer T.R."/>
            <person name="Caufield P.W."/>
            <person name="Cui Y."/>
            <person name="Zhang H."/>
            <person name="O'Toole P.W."/>
        </authorList>
    </citation>
    <scope>NUCLEOTIDE SEQUENCE [LARGE SCALE GENOMIC DNA]</scope>
    <source>
        <strain evidence="2 3">DSM 20653</strain>
    </source>
</reference>
<name>A0A0R1ZF14_9LACO</name>
<dbReference type="Pfam" id="PF00575">
    <property type="entry name" value="S1"/>
    <property type="match status" value="1"/>
</dbReference>
<dbReference type="PROSITE" id="PS50126">
    <property type="entry name" value="S1"/>
    <property type="match status" value="1"/>
</dbReference>
<dbReference type="InterPro" id="IPR044146">
    <property type="entry name" value="S1_Tex"/>
</dbReference>
<dbReference type="GO" id="GO:0005737">
    <property type="term" value="C:cytoplasm"/>
    <property type="evidence" value="ECO:0007669"/>
    <property type="project" value="UniProtKB-ARBA"/>
</dbReference>
<dbReference type="EMBL" id="AYYZ01000014">
    <property type="protein sequence ID" value="KRM52802.1"/>
    <property type="molecule type" value="Genomic_DNA"/>
</dbReference>
<dbReference type="FunFam" id="1.10.10.650:FF:000001">
    <property type="entry name" value="S1 RNA-binding domain 1"/>
    <property type="match status" value="1"/>
</dbReference>
<dbReference type="RefSeq" id="WP_057906416.1">
    <property type="nucleotide sequence ID" value="NZ_AYYZ01000014.1"/>
</dbReference>
<dbReference type="InterPro" id="IPR003029">
    <property type="entry name" value="S1_domain"/>
</dbReference>
<dbReference type="Gene3D" id="1.10.150.310">
    <property type="entry name" value="Tex RuvX-like domain-like"/>
    <property type="match status" value="1"/>
</dbReference>
<dbReference type="GO" id="GO:0003729">
    <property type="term" value="F:mRNA binding"/>
    <property type="evidence" value="ECO:0007669"/>
    <property type="project" value="UniProtKB-ARBA"/>
</dbReference>
<dbReference type="FunFam" id="2.40.50.140:FF:000051">
    <property type="entry name" value="RNA-binding transcriptional accessory protein"/>
    <property type="match status" value="1"/>
</dbReference>
<feature type="domain" description="S1 motif" evidence="1">
    <location>
        <begin position="652"/>
        <end position="721"/>
    </location>
</feature>
<dbReference type="Pfam" id="PF12836">
    <property type="entry name" value="HHH_3"/>
    <property type="match status" value="1"/>
</dbReference>
<protein>
    <submittedName>
        <fullName evidence="2">Transcription accessory protein</fullName>
    </submittedName>
</protein>
<dbReference type="SUPFAM" id="SSF158832">
    <property type="entry name" value="Tex N-terminal region-like"/>
    <property type="match status" value="1"/>
</dbReference>
<proteinExistence type="predicted"/>
<dbReference type="InterPro" id="IPR055179">
    <property type="entry name" value="Tex-like_central_region"/>
</dbReference>
<dbReference type="InterPro" id="IPR037027">
    <property type="entry name" value="YqgF/RNaseH-like_dom_sf"/>
</dbReference>
<dbReference type="SUPFAM" id="SSF50249">
    <property type="entry name" value="Nucleic acid-binding proteins"/>
    <property type="match status" value="1"/>
</dbReference>
<organism evidence="2 3">
    <name type="scientific">Ligilactobacillus araffinosus DSM 20653</name>
    <dbReference type="NCBI Taxonomy" id="1423820"/>
    <lineage>
        <taxon>Bacteria</taxon>
        <taxon>Bacillati</taxon>
        <taxon>Bacillota</taxon>
        <taxon>Bacilli</taxon>
        <taxon>Lactobacillales</taxon>
        <taxon>Lactobacillaceae</taxon>
        <taxon>Ligilactobacillus</taxon>
    </lineage>
</organism>
<dbReference type="FunFam" id="3.30.420.140:FF:000001">
    <property type="entry name" value="RNA-binding transcriptional accessory protein"/>
    <property type="match status" value="1"/>
</dbReference>
<dbReference type="SMART" id="SM00732">
    <property type="entry name" value="YqgFc"/>
    <property type="match status" value="1"/>
</dbReference>
<dbReference type="Pfam" id="PF09371">
    <property type="entry name" value="Tex_N"/>
    <property type="match status" value="1"/>
</dbReference>
<dbReference type="Pfam" id="PF16921">
    <property type="entry name" value="Tex_YqgF"/>
    <property type="match status" value="1"/>
</dbReference>
<comment type="caution">
    <text evidence="2">The sequence shown here is derived from an EMBL/GenBank/DDBJ whole genome shotgun (WGS) entry which is preliminary data.</text>
</comment>
<dbReference type="InterPro" id="IPR050437">
    <property type="entry name" value="Ribos_protein_bS1-like"/>
</dbReference>
<dbReference type="InterPro" id="IPR023319">
    <property type="entry name" value="Tex-like_HTH_dom_sf"/>
</dbReference>
<dbReference type="GO" id="GO:0003735">
    <property type="term" value="F:structural constituent of ribosome"/>
    <property type="evidence" value="ECO:0007669"/>
    <property type="project" value="TreeGrafter"/>
</dbReference>
<dbReference type="STRING" id="1423820.FC64_GL000266"/>
<dbReference type="Pfam" id="PF17674">
    <property type="entry name" value="HHH_9"/>
    <property type="match status" value="1"/>
</dbReference>
<dbReference type="InterPro" id="IPR006641">
    <property type="entry name" value="YqgF/RNaseH-like_dom"/>
</dbReference>
<dbReference type="SMART" id="SM00316">
    <property type="entry name" value="S1"/>
    <property type="match status" value="1"/>
</dbReference>
<dbReference type="InterPro" id="IPR010994">
    <property type="entry name" value="RuvA_2-like"/>
</dbReference>
<evidence type="ECO:0000313" key="2">
    <source>
        <dbReference type="EMBL" id="KRM52802.1"/>
    </source>
</evidence>
<dbReference type="FunFam" id="1.10.150.310:FF:000001">
    <property type="entry name" value="RNA-binding transcriptional accessory protein"/>
    <property type="match status" value="1"/>
</dbReference>
<dbReference type="GO" id="GO:0006139">
    <property type="term" value="P:nucleobase-containing compound metabolic process"/>
    <property type="evidence" value="ECO:0007669"/>
    <property type="project" value="InterPro"/>
</dbReference>
<dbReference type="SUPFAM" id="SSF53098">
    <property type="entry name" value="Ribonuclease H-like"/>
    <property type="match status" value="1"/>
</dbReference>
<accession>A0A0R1ZF14</accession>
<dbReference type="PANTHER" id="PTHR10724">
    <property type="entry name" value="30S RIBOSOMAL PROTEIN S1"/>
    <property type="match status" value="1"/>
</dbReference>